<dbReference type="Proteomes" id="UP000632339">
    <property type="component" value="Unassembled WGS sequence"/>
</dbReference>
<dbReference type="Pfam" id="PF08028">
    <property type="entry name" value="Acyl-CoA_dh_2"/>
    <property type="match status" value="1"/>
</dbReference>
<dbReference type="EMBL" id="BMLI01000001">
    <property type="protein sequence ID" value="GGM89914.1"/>
    <property type="molecule type" value="Genomic_DNA"/>
</dbReference>
<evidence type="ECO:0000256" key="1">
    <source>
        <dbReference type="ARBA" id="ARBA00023002"/>
    </source>
</evidence>
<keyword evidence="1" id="KW-0560">Oxidoreductase</keyword>
<dbReference type="Gene3D" id="1.20.140.10">
    <property type="entry name" value="Butyryl-CoA Dehydrogenase, subunit A, domain 3"/>
    <property type="match status" value="1"/>
</dbReference>
<sequence>MTNDALRPILNQLKHFAAISDQEGVFPEMEFKLLRNAGLLHMFLEKHPLRFRPGQTAGLLDTLKMIGSASLPAGRIFEGHVNALQLIDLFASQAQKDFYFSQVFESQSLFGVWNTQDRDGVKIKELGNGQYQLEGSKNFCSGAGAVACPIITGELLQKGTENRESGWKSGWKPGWKPGWQMCVVPAEKMKAVRTDGTLWRPLGMRASVSYKMDFSGIVLDQTDLIGPPDAYYRQPYFSAGAVRFAAVQLGAAQAVQEETHQFLRENDRADDPFQKARTAEIACLVETGNLWIKRAAAMTDTWKWSPEQNDKLVAYMNLTRTVMNEICLKTLALSERSVGLRALMQPHPLEMIHRDLTTYLKQPGPDAALTSAGNYILEQQTVSSLWQ</sequence>
<dbReference type="InterPro" id="IPR036250">
    <property type="entry name" value="AcylCo_DH-like_C"/>
</dbReference>
<dbReference type="InterPro" id="IPR013107">
    <property type="entry name" value="Acyl-CoA_DH_C"/>
</dbReference>
<dbReference type="Gene3D" id="1.10.540.10">
    <property type="entry name" value="Acyl-CoA dehydrogenase/oxidase, N-terminal domain"/>
    <property type="match status" value="1"/>
</dbReference>
<dbReference type="SUPFAM" id="SSF47203">
    <property type="entry name" value="Acyl-CoA dehydrogenase C-terminal domain-like"/>
    <property type="match status" value="1"/>
</dbReference>
<keyword evidence="4" id="KW-1185">Reference proteome</keyword>
<evidence type="ECO:0000313" key="3">
    <source>
        <dbReference type="EMBL" id="GGM89914.1"/>
    </source>
</evidence>
<dbReference type="InterPro" id="IPR037069">
    <property type="entry name" value="AcylCoA_DH/ox_N_sf"/>
</dbReference>
<name>A0ABQ2HSY1_9BACT</name>
<dbReference type="SUPFAM" id="SSF56645">
    <property type="entry name" value="Acyl-CoA dehydrogenase NM domain-like"/>
    <property type="match status" value="1"/>
</dbReference>
<dbReference type="InterPro" id="IPR009100">
    <property type="entry name" value="AcylCoA_DH/oxidase_NM_dom_sf"/>
</dbReference>
<gene>
    <name evidence="3" type="ORF">GCM10010967_23480</name>
</gene>
<dbReference type="InterPro" id="IPR046373">
    <property type="entry name" value="Acyl-CoA_Oxase/DH_mid-dom_sf"/>
</dbReference>
<accession>A0ABQ2HSY1</accession>
<evidence type="ECO:0000313" key="4">
    <source>
        <dbReference type="Proteomes" id="UP000632339"/>
    </source>
</evidence>
<protein>
    <recommendedName>
        <fullName evidence="2">Acyl-CoA dehydrogenase C-terminal domain-containing protein</fullName>
    </recommendedName>
</protein>
<dbReference type="RefSeq" id="WP_019943702.1">
    <property type="nucleotide sequence ID" value="NZ_BMLI01000001.1"/>
</dbReference>
<organism evidence="3 4">
    <name type="scientific">Dyadobacter beijingensis</name>
    <dbReference type="NCBI Taxonomy" id="365489"/>
    <lineage>
        <taxon>Bacteria</taxon>
        <taxon>Pseudomonadati</taxon>
        <taxon>Bacteroidota</taxon>
        <taxon>Cytophagia</taxon>
        <taxon>Cytophagales</taxon>
        <taxon>Spirosomataceae</taxon>
        <taxon>Dyadobacter</taxon>
    </lineage>
</organism>
<comment type="caution">
    <text evidence="3">The sequence shown here is derived from an EMBL/GenBank/DDBJ whole genome shotgun (WGS) entry which is preliminary data.</text>
</comment>
<evidence type="ECO:0000259" key="2">
    <source>
        <dbReference type="Pfam" id="PF08028"/>
    </source>
</evidence>
<dbReference type="Gene3D" id="2.40.110.10">
    <property type="entry name" value="Butyryl-CoA Dehydrogenase, subunit A, domain 2"/>
    <property type="match status" value="1"/>
</dbReference>
<proteinExistence type="predicted"/>
<reference evidence="4" key="1">
    <citation type="journal article" date="2019" name="Int. J. Syst. Evol. Microbiol.">
        <title>The Global Catalogue of Microorganisms (GCM) 10K type strain sequencing project: providing services to taxonomists for standard genome sequencing and annotation.</title>
        <authorList>
            <consortium name="The Broad Institute Genomics Platform"/>
            <consortium name="The Broad Institute Genome Sequencing Center for Infectious Disease"/>
            <person name="Wu L."/>
            <person name="Ma J."/>
        </authorList>
    </citation>
    <scope>NUCLEOTIDE SEQUENCE [LARGE SCALE GENOMIC DNA]</scope>
    <source>
        <strain evidence="4">CGMCC 1.6375</strain>
    </source>
</reference>
<feature type="domain" description="Acyl-CoA dehydrogenase C-terminal" evidence="2">
    <location>
        <begin position="244"/>
        <end position="358"/>
    </location>
</feature>